<proteinExistence type="predicted"/>
<dbReference type="InterPro" id="IPR031350">
    <property type="entry name" value="Goodbye_dom"/>
</dbReference>
<evidence type="ECO:0000313" key="2">
    <source>
        <dbReference type="EMBL" id="KAH8983026.1"/>
    </source>
</evidence>
<evidence type="ECO:0000259" key="1">
    <source>
        <dbReference type="Pfam" id="PF17109"/>
    </source>
</evidence>
<feature type="domain" description="Fungal STAND N-terminal Goodbye" evidence="1">
    <location>
        <begin position="18"/>
        <end position="141"/>
    </location>
</feature>
<organism evidence="2 3">
    <name type="scientific">Lactarius akahatsu</name>
    <dbReference type="NCBI Taxonomy" id="416441"/>
    <lineage>
        <taxon>Eukaryota</taxon>
        <taxon>Fungi</taxon>
        <taxon>Dikarya</taxon>
        <taxon>Basidiomycota</taxon>
        <taxon>Agaricomycotina</taxon>
        <taxon>Agaricomycetes</taxon>
        <taxon>Russulales</taxon>
        <taxon>Russulaceae</taxon>
        <taxon>Lactarius</taxon>
    </lineage>
</organism>
<gene>
    <name evidence="2" type="ORF">EDB92DRAFT_1892080</name>
</gene>
<dbReference type="Proteomes" id="UP001201163">
    <property type="component" value="Unassembled WGS sequence"/>
</dbReference>
<sequence>MPLSQTLAPSVCVKSILDDAMNRFKQKTGKDLPAQWLDTGLTSCESVDAVIAILQGQAKALEQTSPGNQKLMNGIWLSVDVLSVVSATLGEGFSLAFSPAKAIFTGISVLLSAAKGVKASHDALVDLFGRIEDFFMRIKIYVQCSPTAELEEVLVRVVAEVLYILSIMTKEMEQSTASESALQDMLRHD</sequence>
<reference evidence="2" key="1">
    <citation type="submission" date="2022-01" db="EMBL/GenBank/DDBJ databases">
        <title>Comparative genomics reveals a dynamic genome evolution in the ectomycorrhizal milk-cap (Lactarius) mushrooms.</title>
        <authorList>
            <consortium name="DOE Joint Genome Institute"/>
            <person name="Lebreton A."/>
            <person name="Tang N."/>
            <person name="Kuo A."/>
            <person name="LaButti K."/>
            <person name="Drula E."/>
            <person name="Barry K."/>
            <person name="Clum A."/>
            <person name="Lipzen A."/>
            <person name="Mousain D."/>
            <person name="Ng V."/>
            <person name="Wang R."/>
            <person name="Wang X."/>
            <person name="Dai Y."/>
            <person name="Henrissat B."/>
            <person name="Grigoriev I.V."/>
            <person name="Guerin-Laguette A."/>
            <person name="Yu F."/>
            <person name="Martin F.M."/>
        </authorList>
    </citation>
    <scope>NUCLEOTIDE SEQUENCE</scope>
    <source>
        <strain evidence="2">QP</strain>
    </source>
</reference>
<evidence type="ECO:0000313" key="3">
    <source>
        <dbReference type="Proteomes" id="UP001201163"/>
    </source>
</evidence>
<dbReference type="AlphaFoldDB" id="A0AAD4Q484"/>
<protein>
    <recommendedName>
        <fullName evidence="1">Fungal STAND N-terminal Goodbye domain-containing protein</fullName>
    </recommendedName>
</protein>
<accession>A0AAD4Q484</accession>
<name>A0AAD4Q484_9AGAM</name>
<keyword evidence="3" id="KW-1185">Reference proteome</keyword>
<comment type="caution">
    <text evidence="2">The sequence shown here is derived from an EMBL/GenBank/DDBJ whole genome shotgun (WGS) entry which is preliminary data.</text>
</comment>
<dbReference type="Pfam" id="PF17109">
    <property type="entry name" value="Goodbye"/>
    <property type="match status" value="1"/>
</dbReference>
<dbReference type="EMBL" id="JAKELL010000093">
    <property type="protein sequence ID" value="KAH8983026.1"/>
    <property type="molecule type" value="Genomic_DNA"/>
</dbReference>